<evidence type="ECO:0000256" key="4">
    <source>
        <dbReference type="ARBA" id="ARBA00023136"/>
    </source>
</evidence>
<evidence type="ECO:0000313" key="7">
    <source>
        <dbReference type="EMBL" id="KAK3925872.1"/>
    </source>
</evidence>
<dbReference type="GO" id="GO:0016020">
    <property type="term" value="C:membrane"/>
    <property type="evidence" value="ECO:0007669"/>
    <property type="project" value="UniProtKB-SubCell"/>
</dbReference>
<dbReference type="Gene3D" id="1.20.1250.20">
    <property type="entry name" value="MFS general substrate transporter like domains"/>
    <property type="match status" value="1"/>
</dbReference>
<evidence type="ECO:0000256" key="5">
    <source>
        <dbReference type="SAM" id="Phobius"/>
    </source>
</evidence>
<evidence type="ECO:0000256" key="2">
    <source>
        <dbReference type="ARBA" id="ARBA00022692"/>
    </source>
</evidence>
<dbReference type="AlphaFoldDB" id="A0AAE1HR31"/>
<evidence type="ECO:0000256" key="1">
    <source>
        <dbReference type="ARBA" id="ARBA00004141"/>
    </source>
</evidence>
<keyword evidence="2 5" id="KW-0812">Transmembrane</keyword>
<keyword evidence="3 5" id="KW-1133">Transmembrane helix</keyword>
<keyword evidence="8" id="KW-1185">Reference proteome</keyword>
<dbReference type="PROSITE" id="PS50850">
    <property type="entry name" value="MFS"/>
    <property type="match status" value="1"/>
</dbReference>
<name>A0AAE1HR31_9NEOP</name>
<dbReference type="PANTHER" id="PTHR24064">
    <property type="entry name" value="SOLUTE CARRIER FAMILY 22 MEMBER"/>
    <property type="match status" value="1"/>
</dbReference>
<sequence>MASSNEAQPSAPDDAVDVVAQAAGPWGRWQARQAVLLALLKLPIAWFQLSTLFLAPSHEHWCRGAADGMEGPEVEALPNVDECHSVNWDAGVAEPCRNWEYNRTVFQETIVSEWDLVCTKSDLTSVAQMILMFGVLVGNIVFGAAADRWGRRTPLLVAIVMQAAVGVITAFAPFLAVFMALRFLVAVATGGTMVVSFVICMEIVGGPWRTVVPILYQIPFSLGVFFMAGVAYYMRSWRDLQLALGLCSVPFILYYWLIPESPRWLLAVGRDQEALVILEEAARVNGRDVMDVKALLSQSKSTRRAYETRRDTGTAAPGIGGLLRTPRLRRMTMCLFLTWFVTGLVFFGFSEFQGQMGGDIFVNVAMSGLISVPGPVVCAALVRWLGRRPVVLGSLVTSSAATLLILAVPSGVLWARPLLAGISFLGLSVTFAALYLYSGELLPTVVRNVGMGASSMCARVGSMVAPFVVSRRLHGEYVPLLVLGLLPLLGAALLFPLPETMGCALPESLQDGESFRRKRAKEDLQNANYIQVPLKDVTLAEQG</sequence>
<feature type="domain" description="Major facilitator superfamily (MFS) profile" evidence="6">
    <location>
        <begin position="34"/>
        <end position="502"/>
    </location>
</feature>
<dbReference type="Pfam" id="PF00083">
    <property type="entry name" value="Sugar_tr"/>
    <property type="match status" value="1"/>
</dbReference>
<feature type="transmembrane region" description="Helical" evidence="5">
    <location>
        <begin position="331"/>
        <end position="349"/>
    </location>
</feature>
<dbReference type="InterPro" id="IPR036259">
    <property type="entry name" value="MFS_trans_sf"/>
</dbReference>
<feature type="transmembrane region" description="Helical" evidence="5">
    <location>
        <begin position="418"/>
        <end position="437"/>
    </location>
</feature>
<dbReference type="Proteomes" id="UP001219518">
    <property type="component" value="Unassembled WGS sequence"/>
</dbReference>
<evidence type="ECO:0000256" key="3">
    <source>
        <dbReference type="ARBA" id="ARBA00022989"/>
    </source>
</evidence>
<feature type="transmembrane region" description="Helical" evidence="5">
    <location>
        <begin position="155"/>
        <end position="177"/>
    </location>
</feature>
<keyword evidence="4 5" id="KW-0472">Membrane</keyword>
<comment type="subcellular location">
    <subcellularLocation>
        <location evidence="1">Membrane</location>
        <topology evidence="1">Multi-pass membrane protein</topology>
    </subcellularLocation>
</comment>
<feature type="transmembrane region" description="Helical" evidence="5">
    <location>
        <begin position="477"/>
        <end position="497"/>
    </location>
</feature>
<dbReference type="GO" id="GO:0022857">
    <property type="term" value="F:transmembrane transporter activity"/>
    <property type="evidence" value="ECO:0007669"/>
    <property type="project" value="InterPro"/>
</dbReference>
<dbReference type="SUPFAM" id="SSF103473">
    <property type="entry name" value="MFS general substrate transporter"/>
    <property type="match status" value="1"/>
</dbReference>
<evidence type="ECO:0000259" key="6">
    <source>
        <dbReference type="PROSITE" id="PS50850"/>
    </source>
</evidence>
<organism evidence="7 8">
    <name type="scientific">Frankliniella fusca</name>
    <dbReference type="NCBI Taxonomy" id="407009"/>
    <lineage>
        <taxon>Eukaryota</taxon>
        <taxon>Metazoa</taxon>
        <taxon>Ecdysozoa</taxon>
        <taxon>Arthropoda</taxon>
        <taxon>Hexapoda</taxon>
        <taxon>Insecta</taxon>
        <taxon>Pterygota</taxon>
        <taxon>Neoptera</taxon>
        <taxon>Paraneoptera</taxon>
        <taxon>Thysanoptera</taxon>
        <taxon>Terebrantia</taxon>
        <taxon>Thripoidea</taxon>
        <taxon>Thripidae</taxon>
        <taxon>Frankliniella</taxon>
    </lineage>
</organism>
<evidence type="ECO:0000313" key="8">
    <source>
        <dbReference type="Proteomes" id="UP001219518"/>
    </source>
</evidence>
<dbReference type="InterPro" id="IPR020846">
    <property type="entry name" value="MFS_dom"/>
</dbReference>
<proteinExistence type="predicted"/>
<protein>
    <submittedName>
        <fullName evidence="7">Organic cation transporter protein</fullName>
    </submittedName>
</protein>
<accession>A0AAE1HR31</accession>
<comment type="caution">
    <text evidence="7">The sequence shown here is derived from an EMBL/GenBank/DDBJ whole genome shotgun (WGS) entry which is preliminary data.</text>
</comment>
<dbReference type="EMBL" id="JAHWGI010001240">
    <property type="protein sequence ID" value="KAK3925872.1"/>
    <property type="molecule type" value="Genomic_DNA"/>
</dbReference>
<feature type="transmembrane region" description="Helical" evidence="5">
    <location>
        <begin position="126"/>
        <end position="146"/>
    </location>
</feature>
<gene>
    <name evidence="7" type="ORF">KUF71_014121</name>
</gene>
<feature type="transmembrane region" description="Helical" evidence="5">
    <location>
        <begin position="183"/>
        <end position="204"/>
    </location>
</feature>
<dbReference type="CDD" id="cd17317">
    <property type="entry name" value="MFS_SLC22"/>
    <property type="match status" value="1"/>
</dbReference>
<feature type="transmembrane region" description="Helical" evidence="5">
    <location>
        <begin position="361"/>
        <end position="382"/>
    </location>
</feature>
<feature type="transmembrane region" description="Helical" evidence="5">
    <location>
        <begin position="211"/>
        <end position="234"/>
    </location>
</feature>
<reference evidence="7" key="1">
    <citation type="submission" date="2021-07" db="EMBL/GenBank/DDBJ databases">
        <authorList>
            <person name="Catto M.A."/>
            <person name="Jacobson A."/>
            <person name="Kennedy G."/>
            <person name="Labadie P."/>
            <person name="Hunt B.G."/>
            <person name="Srinivasan R."/>
        </authorList>
    </citation>
    <scope>NUCLEOTIDE SEQUENCE</scope>
    <source>
        <strain evidence="7">PL_HMW_Pooled</strain>
        <tissue evidence="7">Head</tissue>
    </source>
</reference>
<reference evidence="7" key="2">
    <citation type="journal article" date="2023" name="BMC Genomics">
        <title>Pest status, molecular evolution, and epigenetic factors derived from the genome assembly of Frankliniella fusca, a thysanopteran phytovirus vector.</title>
        <authorList>
            <person name="Catto M.A."/>
            <person name="Labadie P.E."/>
            <person name="Jacobson A.L."/>
            <person name="Kennedy G.G."/>
            <person name="Srinivasan R."/>
            <person name="Hunt B.G."/>
        </authorList>
    </citation>
    <scope>NUCLEOTIDE SEQUENCE</scope>
    <source>
        <strain evidence="7">PL_HMW_Pooled</strain>
    </source>
</reference>
<dbReference type="InterPro" id="IPR005828">
    <property type="entry name" value="MFS_sugar_transport-like"/>
</dbReference>
<feature type="transmembrane region" description="Helical" evidence="5">
    <location>
        <begin position="389"/>
        <end position="412"/>
    </location>
</feature>